<dbReference type="EMBL" id="BQKY01000016">
    <property type="protein sequence ID" value="GJN94232.1"/>
    <property type="molecule type" value="Genomic_DNA"/>
</dbReference>
<comment type="caution">
    <text evidence="1">The sequence shown here is derived from an EMBL/GenBank/DDBJ whole genome shotgun (WGS) entry which is preliminary data.</text>
</comment>
<proteinExistence type="predicted"/>
<protein>
    <submittedName>
        <fullName evidence="1">Uncharacterized protein</fullName>
    </submittedName>
</protein>
<keyword evidence="2" id="KW-1185">Reference proteome</keyword>
<dbReference type="Proteomes" id="UP001342314">
    <property type="component" value="Unassembled WGS sequence"/>
</dbReference>
<evidence type="ECO:0000313" key="2">
    <source>
        <dbReference type="Proteomes" id="UP001342314"/>
    </source>
</evidence>
<name>A0AAV5GXJ8_9BASI</name>
<sequence length="377" mass="41535">MTATWLVRGAYPPENCNARLGFNDRAIATNRILNGLGFLDARQKGKIVIVDLHDDGAHLAHKADWNFPQAKPGGASTWPGCSPRHHRAFCRAHDRVKHWRATRVFGETINFGYGHVRPWARKFRNAHNGLYATVERRYESSIKNRHRAIPEPVEWDLHWSSDLVKPPAPNALADDVQNGATSFTYLSQTTAHLSAPLYAERNSAVPLLGRMASTNRAFAEVGMLAGVDLPKEQTWLLSRTYYARCVSARKRFTISPPIAWAYGSLARVSASRTWSVEEVEGRVGAVMRERLEGYSAAWEAAERERIGKSHGATGLLERAIAGWKVALQAVVARLAFPALSSYVSAPFPLAAPATSSDGQVAVTGSGMYGQTFSRIDS</sequence>
<gene>
    <name evidence="1" type="ORF">Rhopal_007306-T1</name>
</gene>
<dbReference type="AlphaFoldDB" id="A0AAV5GXJ8"/>
<organism evidence="1 2">
    <name type="scientific">Rhodotorula paludigena</name>
    <dbReference type="NCBI Taxonomy" id="86838"/>
    <lineage>
        <taxon>Eukaryota</taxon>
        <taxon>Fungi</taxon>
        <taxon>Dikarya</taxon>
        <taxon>Basidiomycota</taxon>
        <taxon>Pucciniomycotina</taxon>
        <taxon>Microbotryomycetes</taxon>
        <taxon>Sporidiobolales</taxon>
        <taxon>Sporidiobolaceae</taxon>
        <taxon>Rhodotorula</taxon>
    </lineage>
</organism>
<reference evidence="1 2" key="1">
    <citation type="submission" date="2021-12" db="EMBL/GenBank/DDBJ databases">
        <title>High titer production of polyol ester of fatty acids by Rhodotorula paludigena BS15 towards product separation-free biomass refinery.</title>
        <authorList>
            <person name="Mano J."/>
            <person name="Ono H."/>
            <person name="Tanaka T."/>
            <person name="Naito K."/>
            <person name="Sushida H."/>
            <person name="Ike M."/>
            <person name="Tokuyasu K."/>
            <person name="Kitaoka M."/>
        </authorList>
    </citation>
    <scope>NUCLEOTIDE SEQUENCE [LARGE SCALE GENOMIC DNA]</scope>
    <source>
        <strain evidence="1 2">BS15</strain>
    </source>
</reference>
<evidence type="ECO:0000313" key="1">
    <source>
        <dbReference type="EMBL" id="GJN94232.1"/>
    </source>
</evidence>
<accession>A0AAV5GXJ8</accession>